<dbReference type="OrthoDB" id="191139at2759"/>
<dbReference type="GO" id="GO:0016491">
    <property type="term" value="F:oxidoreductase activity"/>
    <property type="evidence" value="ECO:0007669"/>
    <property type="project" value="UniProtKB-KW"/>
</dbReference>
<dbReference type="STRING" id="1858805.M5FR02"/>
<dbReference type="EMBL" id="JH795874">
    <property type="protein sequence ID" value="EJT98033.1"/>
    <property type="molecule type" value="Genomic_DNA"/>
</dbReference>
<organism evidence="4 5">
    <name type="scientific">Dacryopinax primogenitus (strain DJM 731)</name>
    <name type="common">Brown rot fungus</name>
    <dbReference type="NCBI Taxonomy" id="1858805"/>
    <lineage>
        <taxon>Eukaryota</taxon>
        <taxon>Fungi</taxon>
        <taxon>Dikarya</taxon>
        <taxon>Basidiomycota</taxon>
        <taxon>Agaricomycotina</taxon>
        <taxon>Dacrymycetes</taxon>
        <taxon>Dacrymycetales</taxon>
        <taxon>Dacrymycetaceae</taxon>
        <taxon>Dacryopinax</taxon>
    </lineage>
</organism>
<dbReference type="Gene3D" id="3.40.50.720">
    <property type="entry name" value="NAD(P)-binding Rossmann-like Domain"/>
    <property type="match status" value="1"/>
</dbReference>
<comment type="similarity">
    <text evidence="1">Belongs to the short-chain dehydrogenases/reductases (SDR) family.</text>
</comment>
<dbReference type="HOGENOM" id="CLU_010194_44_6_1"/>
<dbReference type="Pfam" id="PF00106">
    <property type="entry name" value="adh_short"/>
    <property type="match status" value="1"/>
</dbReference>
<proteinExistence type="inferred from homology"/>
<dbReference type="PANTHER" id="PTHR24320:SF282">
    <property type="entry name" value="WW DOMAIN-CONTAINING OXIDOREDUCTASE"/>
    <property type="match status" value="1"/>
</dbReference>
<dbReference type="SUPFAM" id="SSF51735">
    <property type="entry name" value="NAD(P)-binding Rossmann-fold domains"/>
    <property type="match status" value="1"/>
</dbReference>
<name>M5FR02_DACPD</name>
<keyword evidence="5" id="KW-1185">Reference proteome</keyword>
<evidence type="ECO:0000256" key="2">
    <source>
        <dbReference type="ARBA" id="ARBA00022857"/>
    </source>
</evidence>
<dbReference type="PRINTS" id="PR00081">
    <property type="entry name" value="GDHRDH"/>
</dbReference>
<gene>
    <name evidence="4" type="ORF">DACRYDRAFT_118815</name>
</gene>
<dbReference type="PANTHER" id="PTHR24320">
    <property type="entry name" value="RETINOL DEHYDROGENASE"/>
    <property type="match status" value="1"/>
</dbReference>
<dbReference type="InterPro" id="IPR002347">
    <property type="entry name" value="SDR_fam"/>
</dbReference>
<reference evidence="4 5" key="1">
    <citation type="journal article" date="2012" name="Science">
        <title>The Paleozoic origin of enzymatic lignin decomposition reconstructed from 31 fungal genomes.</title>
        <authorList>
            <person name="Floudas D."/>
            <person name="Binder M."/>
            <person name="Riley R."/>
            <person name="Barry K."/>
            <person name="Blanchette R.A."/>
            <person name="Henrissat B."/>
            <person name="Martinez A.T."/>
            <person name="Otillar R."/>
            <person name="Spatafora J.W."/>
            <person name="Yadav J.S."/>
            <person name="Aerts A."/>
            <person name="Benoit I."/>
            <person name="Boyd A."/>
            <person name="Carlson A."/>
            <person name="Copeland A."/>
            <person name="Coutinho P.M."/>
            <person name="de Vries R.P."/>
            <person name="Ferreira P."/>
            <person name="Findley K."/>
            <person name="Foster B."/>
            <person name="Gaskell J."/>
            <person name="Glotzer D."/>
            <person name="Gorecki P."/>
            <person name="Heitman J."/>
            <person name="Hesse C."/>
            <person name="Hori C."/>
            <person name="Igarashi K."/>
            <person name="Jurgens J.A."/>
            <person name="Kallen N."/>
            <person name="Kersten P."/>
            <person name="Kohler A."/>
            <person name="Kuees U."/>
            <person name="Kumar T.K.A."/>
            <person name="Kuo A."/>
            <person name="LaButti K."/>
            <person name="Larrondo L.F."/>
            <person name="Lindquist E."/>
            <person name="Ling A."/>
            <person name="Lombard V."/>
            <person name="Lucas S."/>
            <person name="Lundell T."/>
            <person name="Martin R."/>
            <person name="McLaughlin D.J."/>
            <person name="Morgenstern I."/>
            <person name="Morin E."/>
            <person name="Murat C."/>
            <person name="Nagy L.G."/>
            <person name="Nolan M."/>
            <person name="Ohm R.A."/>
            <person name="Patyshakuliyeva A."/>
            <person name="Rokas A."/>
            <person name="Ruiz-Duenas F.J."/>
            <person name="Sabat G."/>
            <person name="Salamov A."/>
            <person name="Samejima M."/>
            <person name="Schmutz J."/>
            <person name="Slot J.C."/>
            <person name="St John F."/>
            <person name="Stenlid J."/>
            <person name="Sun H."/>
            <person name="Sun S."/>
            <person name="Syed K."/>
            <person name="Tsang A."/>
            <person name="Wiebenga A."/>
            <person name="Young D."/>
            <person name="Pisabarro A."/>
            <person name="Eastwood D.C."/>
            <person name="Martin F."/>
            <person name="Cullen D."/>
            <person name="Grigoriev I.V."/>
            <person name="Hibbett D.S."/>
        </authorList>
    </citation>
    <scope>NUCLEOTIDE SEQUENCE [LARGE SCALE GENOMIC DNA]</scope>
    <source>
        <strain evidence="4 5">DJM-731 SS1</strain>
    </source>
</reference>
<evidence type="ECO:0000313" key="5">
    <source>
        <dbReference type="Proteomes" id="UP000030653"/>
    </source>
</evidence>
<dbReference type="Proteomes" id="UP000030653">
    <property type="component" value="Unassembled WGS sequence"/>
</dbReference>
<evidence type="ECO:0000256" key="3">
    <source>
        <dbReference type="ARBA" id="ARBA00023002"/>
    </source>
</evidence>
<evidence type="ECO:0000256" key="1">
    <source>
        <dbReference type="ARBA" id="ARBA00006484"/>
    </source>
</evidence>
<evidence type="ECO:0000313" key="4">
    <source>
        <dbReference type="EMBL" id="EJT98033.1"/>
    </source>
</evidence>
<keyword evidence="2" id="KW-0521">NADP</keyword>
<dbReference type="AlphaFoldDB" id="M5FR02"/>
<accession>M5FR02</accession>
<keyword evidence="3" id="KW-0560">Oxidoreductase</keyword>
<dbReference type="OMA" id="MVNYIGP"/>
<protein>
    <submittedName>
        <fullName evidence="4">NADP-binding protein</fullName>
    </submittedName>
</protein>
<dbReference type="InterPro" id="IPR036291">
    <property type="entry name" value="NAD(P)-bd_dom_sf"/>
</dbReference>
<sequence>MFSRRFNPLTDIPDLTGRVALVTGANSGMGYQTALQLASHGAKVWLTTRSEAKALDTVRRMEEADPGLKGSGRLNWLVLELSSVAGTKAAAEEFLTKEERLDILVNNAAQLASDFRITSEGLSDIFAADHVSPFAFTTTLLPLLEKTAKLPGSDVRVITVASSQHFKAPTTNAFLTPADFRDPCGPEARLNSNSQRLVRYAQAKLANILFAKELQKRWDAAGVPALSISLHPGDVATEGAERMVRSFGGGLIWPLVTPFIMTSLQGATTGLFAATSPEVLKEKDKYKGQYLVPYGCVARPSELARREGLSEALWTLSERVVGEIIEKGKVE</sequence>
<dbReference type="RefSeq" id="XP_040624931.1">
    <property type="nucleotide sequence ID" value="XM_040770663.1"/>
</dbReference>
<dbReference type="GeneID" id="63685725"/>